<dbReference type="EMBL" id="QJSL01000007">
    <property type="protein sequence ID" value="RXW29298.1"/>
    <property type="molecule type" value="Genomic_DNA"/>
</dbReference>
<dbReference type="Proteomes" id="UP000290875">
    <property type="component" value="Unassembled WGS sequence"/>
</dbReference>
<sequence>MNICFPARKENGAQYASVNEIMDCIGREPHGSWLAGTNTMWHGGIHLTPVTAPGAVLTADNADTAVPLQCMADGEIAAWRVNQDYLKGNYIGKALQYSTSFLLVKSVCKPDPQQESTWMEFYSLYMGLAPLSAYPKRRTMVARTTVLRHPAGCYASSAPADGVADIPPSHGSLNQGCRVIVLKEMPFRNHGEVQPFGLVKCLTDGGEATGEAFLVTLLPEYMTQDGEQYAALPGWMQHALSAGRFDSVVKPSAPVAIAAGDAVGFLQEETDPVGMGKTDTSHFSHIEVLSVDTRMPDFLGNPGKVTTGKKFIQVGLNKPVYIRNGDTFTRTSAMTEKDGEKLLERDKCNPYTAGGLTWYQISPHSWISENDAEEVEQFDLAGREFCALVEEVRL</sequence>
<dbReference type="RefSeq" id="WP_129324081.1">
    <property type="nucleotide sequence ID" value="NZ_QJSL01000007.1"/>
</dbReference>
<proteinExistence type="predicted"/>
<gene>
    <name evidence="1" type="ORF">DM877_08860</name>
</gene>
<name>A0A4V1Q6J4_ENTCL</name>
<organism evidence="1 2">
    <name type="scientific">Enterobacter cloacae</name>
    <dbReference type="NCBI Taxonomy" id="550"/>
    <lineage>
        <taxon>Bacteria</taxon>
        <taxon>Pseudomonadati</taxon>
        <taxon>Pseudomonadota</taxon>
        <taxon>Gammaproteobacteria</taxon>
        <taxon>Enterobacterales</taxon>
        <taxon>Enterobacteriaceae</taxon>
        <taxon>Enterobacter</taxon>
        <taxon>Enterobacter cloacae complex</taxon>
    </lineage>
</organism>
<reference evidence="1 2" key="1">
    <citation type="submission" date="2018-06" db="EMBL/GenBank/DDBJ databases">
        <title>Carbapenemase-producing Enterobacteriaceae present in wastewater treatment plant effluent and nearby surface waters in the US.</title>
        <authorList>
            <person name="Mathys D.A."/>
            <person name="Mollenkopf D.F."/>
            <person name="Feicht S.M."/>
            <person name="Adams R.J."/>
            <person name="Albers A.L."/>
            <person name="Grooters S.V."/>
            <person name="Stuever D.M."/>
            <person name="Daniels J.B."/>
            <person name="Wittum T.E."/>
        </authorList>
    </citation>
    <scope>NUCLEOTIDE SEQUENCE [LARGE SCALE GENOMIC DNA]</scope>
    <source>
        <strain evidence="1 2">GEO_4_Eff_A</strain>
    </source>
</reference>
<dbReference type="AlphaFoldDB" id="A0A4V1Q6J4"/>
<evidence type="ECO:0000313" key="1">
    <source>
        <dbReference type="EMBL" id="RXW29298.1"/>
    </source>
</evidence>
<comment type="caution">
    <text evidence="1">The sequence shown here is derived from an EMBL/GenBank/DDBJ whole genome shotgun (WGS) entry which is preliminary data.</text>
</comment>
<protein>
    <submittedName>
        <fullName evidence="1">Uncharacterized protein</fullName>
    </submittedName>
</protein>
<accession>A0A4V1Q6J4</accession>
<evidence type="ECO:0000313" key="2">
    <source>
        <dbReference type="Proteomes" id="UP000290875"/>
    </source>
</evidence>